<accession>A0AA36IRZ1</accession>
<evidence type="ECO:0000256" key="1">
    <source>
        <dbReference type="SAM" id="MobiDB-lite"/>
    </source>
</evidence>
<feature type="region of interest" description="Disordered" evidence="1">
    <location>
        <begin position="321"/>
        <end position="341"/>
    </location>
</feature>
<feature type="region of interest" description="Disordered" evidence="1">
    <location>
        <begin position="414"/>
        <end position="438"/>
    </location>
</feature>
<comment type="caution">
    <text evidence="3">The sequence shown here is derived from an EMBL/GenBank/DDBJ whole genome shotgun (WGS) entry which is preliminary data.</text>
</comment>
<dbReference type="EMBL" id="CAUJNA010002336">
    <property type="protein sequence ID" value="CAJ1392448.1"/>
    <property type="molecule type" value="Genomic_DNA"/>
</dbReference>
<feature type="region of interest" description="Disordered" evidence="1">
    <location>
        <begin position="458"/>
        <end position="477"/>
    </location>
</feature>
<feature type="domain" description="C2" evidence="2">
    <location>
        <begin position="475"/>
        <end position="595"/>
    </location>
</feature>
<name>A0AA36IRZ1_9DINO</name>
<dbReference type="AlphaFoldDB" id="A0AA36IRZ1"/>
<dbReference type="InterPro" id="IPR035892">
    <property type="entry name" value="C2_domain_sf"/>
</dbReference>
<dbReference type="InterPro" id="IPR000008">
    <property type="entry name" value="C2_dom"/>
</dbReference>
<evidence type="ECO:0000313" key="3">
    <source>
        <dbReference type="EMBL" id="CAJ1392448.1"/>
    </source>
</evidence>
<dbReference type="SMART" id="SM00239">
    <property type="entry name" value="C2"/>
    <property type="match status" value="1"/>
</dbReference>
<dbReference type="PANTHER" id="PTHR47800:SF5">
    <property type="entry name" value="FER-1-LIKE PROTEIN 6"/>
    <property type="match status" value="1"/>
</dbReference>
<feature type="compositionally biased region" description="Pro residues" evidence="1">
    <location>
        <begin position="1"/>
        <end position="11"/>
    </location>
</feature>
<sequence length="685" mass="76289">MDAPELEPPGPDGLEGEGEPSVDRPQNTLDFPDRREERNRRGLIKFKLENGVPDVGGLGWRSRAGHLLKNQTFYASRPGENLWNNPTHAGARTWRNYHGPKLRTDADLMERMDRLECHHANWEARKAFVNTVRVQTLDRFYNQKVENEQKEMASLWAPHRRARGEYHKHHANLGSNLDSMPMKELKKVLTPTVLHGDRDAVRAITKRIQMEETWKMAWKQMELARRAETQADLDHRMTYNAMLMELAGQAPRPHLGQKTPHRCSPRVEDLSKPAEVKAPDDITKRSDYSGLVHVDHRHALEARFPGTGHGLASSFTTECTDKAKPAFPPPEPARTPVRGGSVLKGAKTGVVKGSMPVTKHRLETVARRQDSSVLADHSQQQFLATAAPPAPDQGRSLLKETNAVDSQQMSLELTARSDHTSRSGSLHEKDSVSKLDIAPPARTMAYPVSVPTVEDDMEVPDWRPKRSHGSLAAATPREEALSARSEKWPPVGSQTVDVMIVSAAGLPKADRTGHSDPYVIAQVPGKSRSKAKTAVMSSTESPVWNQSLVVRGWRRGEPLAIYVYDADVMGADDQLASVQVPSADIFPHGFEGRLEMKNTWILDKGMDEEFKAYNLACRPTLDVKITLRDDVHTGSGPAISYQEAEEAVSMPDAQPTIGAVCSHLDNFEAQLRPVPRLGNFWMTPR</sequence>
<evidence type="ECO:0000313" key="4">
    <source>
        <dbReference type="Proteomes" id="UP001178507"/>
    </source>
</evidence>
<feature type="compositionally biased region" description="Basic and acidic residues" evidence="1">
    <location>
        <begin position="415"/>
        <end position="433"/>
    </location>
</feature>
<dbReference type="GO" id="GO:0010628">
    <property type="term" value="P:positive regulation of gene expression"/>
    <property type="evidence" value="ECO:0007669"/>
    <property type="project" value="TreeGrafter"/>
</dbReference>
<dbReference type="Gene3D" id="2.60.40.150">
    <property type="entry name" value="C2 domain"/>
    <property type="match status" value="1"/>
</dbReference>
<dbReference type="Proteomes" id="UP001178507">
    <property type="component" value="Unassembled WGS sequence"/>
</dbReference>
<protein>
    <recommendedName>
        <fullName evidence="2">C2 domain-containing protein</fullName>
    </recommendedName>
</protein>
<proteinExistence type="predicted"/>
<evidence type="ECO:0000259" key="2">
    <source>
        <dbReference type="PROSITE" id="PS50004"/>
    </source>
</evidence>
<dbReference type="Pfam" id="PF00168">
    <property type="entry name" value="C2"/>
    <property type="match status" value="1"/>
</dbReference>
<organism evidence="3 4">
    <name type="scientific">Effrenium voratum</name>
    <dbReference type="NCBI Taxonomy" id="2562239"/>
    <lineage>
        <taxon>Eukaryota</taxon>
        <taxon>Sar</taxon>
        <taxon>Alveolata</taxon>
        <taxon>Dinophyceae</taxon>
        <taxon>Suessiales</taxon>
        <taxon>Symbiodiniaceae</taxon>
        <taxon>Effrenium</taxon>
    </lineage>
</organism>
<dbReference type="PANTHER" id="PTHR47800">
    <property type="entry name" value="C2 DOMAIN-CONTAINING PROTEIN"/>
    <property type="match status" value="1"/>
</dbReference>
<feature type="region of interest" description="Disordered" evidence="1">
    <location>
        <begin position="1"/>
        <end position="36"/>
    </location>
</feature>
<feature type="region of interest" description="Disordered" evidence="1">
    <location>
        <begin position="252"/>
        <end position="271"/>
    </location>
</feature>
<dbReference type="PROSITE" id="PS50004">
    <property type="entry name" value="C2"/>
    <property type="match status" value="1"/>
</dbReference>
<keyword evidence="4" id="KW-1185">Reference proteome</keyword>
<dbReference type="SUPFAM" id="SSF49562">
    <property type="entry name" value="C2 domain (Calcium/lipid-binding domain, CaLB)"/>
    <property type="match status" value="1"/>
</dbReference>
<gene>
    <name evidence="3" type="ORF">EVOR1521_LOCUS17539</name>
</gene>
<reference evidence="3" key="1">
    <citation type="submission" date="2023-08" db="EMBL/GenBank/DDBJ databases">
        <authorList>
            <person name="Chen Y."/>
            <person name="Shah S."/>
            <person name="Dougan E. K."/>
            <person name="Thang M."/>
            <person name="Chan C."/>
        </authorList>
    </citation>
    <scope>NUCLEOTIDE SEQUENCE</scope>
</reference>